<dbReference type="InterPro" id="IPR023606">
    <property type="entry name" value="CoA-Trfase_III_dom_1_sf"/>
</dbReference>
<dbReference type="Proteomes" id="UP000318199">
    <property type="component" value="Unassembled WGS sequence"/>
</dbReference>
<gene>
    <name evidence="1" type="ORF">FN976_10680</name>
</gene>
<dbReference type="GO" id="GO:0016740">
    <property type="term" value="F:transferase activity"/>
    <property type="evidence" value="ECO:0007669"/>
    <property type="project" value="UniProtKB-KW"/>
</dbReference>
<keyword evidence="1" id="KW-0808">Transferase</keyword>
<proteinExistence type="predicted"/>
<name>A0A562ZSM8_9BURK</name>
<dbReference type="RefSeq" id="WP_145892992.1">
    <property type="nucleotide sequence ID" value="NZ_VOBQ01000008.1"/>
</dbReference>
<keyword evidence="2" id="KW-1185">Reference proteome</keyword>
<dbReference type="InterPro" id="IPR003673">
    <property type="entry name" value="CoA-Trfase_fam_III"/>
</dbReference>
<reference evidence="1 2" key="1">
    <citation type="submission" date="2019-07" db="EMBL/GenBank/DDBJ databases">
        <title>Caenimonas sedimenti sp. nov., isolated from activated sludge.</title>
        <authorList>
            <person name="Xu J."/>
        </authorList>
    </citation>
    <scope>NUCLEOTIDE SEQUENCE [LARGE SCALE GENOMIC DNA]</scope>
    <source>
        <strain evidence="1 2">HX-9-20</strain>
    </source>
</reference>
<organism evidence="1 2">
    <name type="scientific">Caenimonas sedimenti</name>
    <dbReference type="NCBI Taxonomy" id="2596921"/>
    <lineage>
        <taxon>Bacteria</taxon>
        <taxon>Pseudomonadati</taxon>
        <taxon>Pseudomonadota</taxon>
        <taxon>Betaproteobacteria</taxon>
        <taxon>Burkholderiales</taxon>
        <taxon>Comamonadaceae</taxon>
        <taxon>Caenimonas</taxon>
    </lineage>
</organism>
<dbReference type="SUPFAM" id="SSF89796">
    <property type="entry name" value="CoA-transferase family III (CaiB/BaiF)"/>
    <property type="match status" value="1"/>
</dbReference>
<dbReference type="EMBL" id="VOBQ01000008">
    <property type="protein sequence ID" value="TWO71381.1"/>
    <property type="molecule type" value="Genomic_DNA"/>
</dbReference>
<evidence type="ECO:0000313" key="2">
    <source>
        <dbReference type="Proteomes" id="UP000318199"/>
    </source>
</evidence>
<dbReference type="InterPro" id="IPR050509">
    <property type="entry name" value="CoA-transferase_III"/>
</dbReference>
<dbReference type="PANTHER" id="PTHR48228:SF5">
    <property type="entry name" value="ALPHA-METHYLACYL-COA RACEMASE"/>
    <property type="match status" value="1"/>
</dbReference>
<comment type="caution">
    <text evidence="1">The sequence shown here is derived from an EMBL/GenBank/DDBJ whole genome shotgun (WGS) entry which is preliminary data.</text>
</comment>
<dbReference type="PANTHER" id="PTHR48228">
    <property type="entry name" value="SUCCINYL-COA--D-CITRAMALATE COA-TRANSFERASE"/>
    <property type="match status" value="1"/>
</dbReference>
<dbReference type="Gene3D" id="3.30.1540.10">
    <property type="entry name" value="formyl-coa transferase, domain 3"/>
    <property type="match status" value="1"/>
</dbReference>
<dbReference type="InterPro" id="IPR044855">
    <property type="entry name" value="CoA-Trfase_III_dom3_sf"/>
</dbReference>
<protein>
    <submittedName>
        <fullName evidence="1">CoA transferase</fullName>
    </submittedName>
</protein>
<evidence type="ECO:0000313" key="1">
    <source>
        <dbReference type="EMBL" id="TWO71381.1"/>
    </source>
</evidence>
<dbReference type="Gene3D" id="3.40.50.10540">
    <property type="entry name" value="Crotonobetainyl-coa:carnitine coa-transferase, domain 1"/>
    <property type="match status" value="1"/>
</dbReference>
<dbReference type="Pfam" id="PF02515">
    <property type="entry name" value="CoA_transf_3"/>
    <property type="match status" value="1"/>
</dbReference>
<accession>A0A562ZSM8</accession>
<dbReference type="OrthoDB" id="5294844at2"/>
<dbReference type="AlphaFoldDB" id="A0A562ZSM8"/>
<sequence length="388" mass="40446">MSQGPLGGMKVVEFAGIGPGPMCGMLLADLGAEVLRVDRLAPSGLGIERAPKFDLLNRGKRSIAVDLKAAEGVAFARRLVACSDALIEGFRPQTMERLGLGPEPCLAQQPKLVYGRVTGFGQTGPLALAAGHDLNYIALSGALHAIGRAGAPPTPPLNLVGDFGGGGLLLAFGMLAALWNTQRGGAGQIVDAAMVDGAAMLMTSLYGMLGSGMHTGPRGTNLLDSGAPHYEVFRCADGEYVSVAPIELKFRKVLVERLGLAADAFDFDDAARWAESKTRLAAIFETRTRAQWCDLLEGSDACFAPVLAPLEAPKHPHNQARSTFIDIGGVVQPAPAPRFSATPAGLPRGPHSADDGALEQVQRWGIPASELGALVQRGFVRAGGARAA</sequence>